<reference evidence="3" key="1">
    <citation type="submission" date="2014-11" db="EMBL/GenBank/DDBJ databases">
        <authorList>
            <person name="Hornung B.V."/>
        </authorList>
    </citation>
    <scope>NUCLEOTIDE SEQUENCE</scope>
    <source>
        <strain evidence="3">INE</strain>
    </source>
</reference>
<dbReference type="AlphaFoldDB" id="A0A8S0XCE8"/>
<gene>
    <name evidence="3" type="ORF">DEACI_2875</name>
    <name evidence="2" type="ORF">DEACI_3040</name>
</gene>
<protein>
    <submittedName>
        <fullName evidence="2">Uncharacterized protein</fullName>
    </submittedName>
</protein>
<keyword evidence="4" id="KW-1185">Reference proteome</keyword>
<keyword evidence="1" id="KW-0812">Transmembrane</keyword>
<dbReference type="EMBL" id="LR746496">
    <property type="protein sequence ID" value="CAA7602366.1"/>
    <property type="molecule type" value="Genomic_DNA"/>
</dbReference>
<organism evidence="2">
    <name type="scientific">Acididesulfobacillus acetoxydans</name>
    <dbReference type="NCBI Taxonomy" id="1561005"/>
    <lineage>
        <taxon>Bacteria</taxon>
        <taxon>Bacillati</taxon>
        <taxon>Bacillota</taxon>
        <taxon>Clostridia</taxon>
        <taxon>Eubacteriales</taxon>
        <taxon>Peptococcaceae</taxon>
        <taxon>Acididesulfobacillus</taxon>
    </lineage>
</organism>
<evidence type="ECO:0000313" key="2">
    <source>
        <dbReference type="EMBL" id="CAA7602366.1"/>
    </source>
</evidence>
<keyword evidence="1" id="KW-0472">Membrane</keyword>
<keyword evidence="1" id="KW-1133">Transmembrane helix</keyword>
<sequence>MFRDVLEGVVLGVSLLVIFMVTERIEAYFRKRTLLDKFIDFLEGVYSRTAPQEDGDVAVKEYALSDKIKIRKLRFYKGNPRTFRFRLRPGPNNRQTGGQTKMSK</sequence>
<dbReference type="Proteomes" id="UP001071230">
    <property type="component" value="Unassembled WGS sequence"/>
</dbReference>
<dbReference type="Proteomes" id="UP000836597">
    <property type="component" value="Chromosome"/>
</dbReference>
<evidence type="ECO:0000256" key="1">
    <source>
        <dbReference type="SAM" id="Phobius"/>
    </source>
</evidence>
<dbReference type="RefSeq" id="WP_240985744.1">
    <property type="nucleotide sequence ID" value="NZ_CDGJ01000081.1"/>
</dbReference>
<name>A0A8S0XCE8_9FIRM</name>
<evidence type="ECO:0000313" key="3">
    <source>
        <dbReference type="EMBL" id="CEJ08399.1"/>
    </source>
</evidence>
<evidence type="ECO:0000313" key="4">
    <source>
        <dbReference type="Proteomes" id="UP001071230"/>
    </source>
</evidence>
<dbReference type="EMBL" id="CDGJ01000081">
    <property type="protein sequence ID" value="CEJ08399.1"/>
    <property type="molecule type" value="Genomic_DNA"/>
</dbReference>
<reference evidence="2" key="2">
    <citation type="submission" date="2020-01" db="EMBL/GenBank/DDBJ databases">
        <authorList>
            <person name="Hornung B."/>
        </authorList>
    </citation>
    <scope>NUCLEOTIDE SEQUENCE</scope>
    <source>
        <strain evidence="2">PacBioINE</strain>
    </source>
</reference>
<feature type="transmembrane region" description="Helical" evidence="1">
    <location>
        <begin position="6"/>
        <end position="22"/>
    </location>
</feature>
<dbReference type="KEGG" id="aacx:DEACI_3040"/>
<proteinExistence type="predicted"/>
<accession>A0A8S0XCE8</accession>